<sequence>MIMKSGVHLVIPSSLQKAGILRCPPHKREGFKGSLQPGHMVIHGIMFLNPGKEWNLPRFQTWFGLESKGKLTQVDACLLVLSARLEVLWCPCNLRHLLDLAVVTLEQLVVLFFWQCLMTS</sequence>
<reference evidence="1" key="1">
    <citation type="submission" date="2020-08" db="EMBL/GenBank/DDBJ databases">
        <title>Plant Genome Project.</title>
        <authorList>
            <person name="Zhang R.-G."/>
        </authorList>
    </citation>
    <scope>NUCLEOTIDE SEQUENCE</scope>
    <source>
        <strain evidence="1">WSP0</strain>
        <tissue evidence="1">Leaf</tissue>
    </source>
</reference>
<name>A0AAV6I7G3_9ERIC</name>
<organism evidence="1 2">
    <name type="scientific">Rhododendron griersonianum</name>
    <dbReference type="NCBI Taxonomy" id="479676"/>
    <lineage>
        <taxon>Eukaryota</taxon>
        <taxon>Viridiplantae</taxon>
        <taxon>Streptophyta</taxon>
        <taxon>Embryophyta</taxon>
        <taxon>Tracheophyta</taxon>
        <taxon>Spermatophyta</taxon>
        <taxon>Magnoliopsida</taxon>
        <taxon>eudicotyledons</taxon>
        <taxon>Gunneridae</taxon>
        <taxon>Pentapetalae</taxon>
        <taxon>asterids</taxon>
        <taxon>Ericales</taxon>
        <taxon>Ericaceae</taxon>
        <taxon>Ericoideae</taxon>
        <taxon>Rhodoreae</taxon>
        <taxon>Rhododendron</taxon>
    </lineage>
</organism>
<gene>
    <name evidence="1" type="ORF">RHGRI_030674</name>
</gene>
<proteinExistence type="predicted"/>
<accession>A0AAV6I7G3</accession>
<protein>
    <submittedName>
        <fullName evidence="1">Uncharacterized protein</fullName>
    </submittedName>
</protein>
<dbReference type="EMBL" id="JACTNZ010000011">
    <property type="protein sequence ID" value="KAG5523765.1"/>
    <property type="molecule type" value="Genomic_DNA"/>
</dbReference>
<keyword evidence="2" id="KW-1185">Reference proteome</keyword>
<dbReference type="Proteomes" id="UP000823749">
    <property type="component" value="Chromosome 11"/>
</dbReference>
<comment type="caution">
    <text evidence="1">The sequence shown here is derived from an EMBL/GenBank/DDBJ whole genome shotgun (WGS) entry which is preliminary data.</text>
</comment>
<evidence type="ECO:0000313" key="1">
    <source>
        <dbReference type="EMBL" id="KAG5523765.1"/>
    </source>
</evidence>
<dbReference type="AlphaFoldDB" id="A0AAV6I7G3"/>
<evidence type="ECO:0000313" key="2">
    <source>
        <dbReference type="Proteomes" id="UP000823749"/>
    </source>
</evidence>